<proteinExistence type="predicted"/>
<evidence type="ECO:0000313" key="3">
    <source>
        <dbReference type="Proteomes" id="UP000707356"/>
    </source>
</evidence>
<sequence>MRLPLPQFSVSNRHPSYIAEVIETATTEFLAQCLEPEDLSFATMPPFGSWVKANDEDSGSQIYAVIYHVTTSPIDSVHRARALGLSLPELREQQPQIFAMLKTEFRAVIVGYQPLAVNRNGSSHRELDKAVYQHLPPRPPQVHQAVYYCEPDEIIHFSEQLDFFRTLLQTQGAPDSLAAAVLREIYRLRQADRDWLVQAGRNLSLLLKDDYDRLRVILNQVHL</sequence>
<name>A0A951PAV8_9CYAN</name>
<dbReference type="AlphaFoldDB" id="A0A951PAV8"/>
<dbReference type="EMBL" id="JAHHHV010000065">
    <property type="protein sequence ID" value="MBW4466043.1"/>
    <property type="molecule type" value="Genomic_DNA"/>
</dbReference>
<accession>A0A951PAV8</accession>
<dbReference type="InterPro" id="IPR018538">
    <property type="entry name" value="HerA_barrel_dom"/>
</dbReference>
<evidence type="ECO:0000313" key="2">
    <source>
        <dbReference type="EMBL" id="MBW4466043.1"/>
    </source>
</evidence>
<dbReference type="Pfam" id="PF09378">
    <property type="entry name" value="HAS-barrel"/>
    <property type="match status" value="1"/>
</dbReference>
<reference evidence="2" key="2">
    <citation type="journal article" date="2022" name="Microbiol. Resour. Announc.">
        <title>Metagenome Sequencing to Explore Phylogenomics of Terrestrial Cyanobacteria.</title>
        <authorList>
            <person name="Ward R.D."/>
            <person name="Stajich J.E."/>
            <person name="Johansen J.R."/>
            <person name="Huntemann M."/>
            <person name="Clum A."/>
            <person name="Foster B."/>
            <person name="Foster B."/>
            <person name="Roux S."/>
            <person name="Palaniappan K."/>
            <person name="Varghese N."/>
            <person name="Mukherjee S."/>
            <person name="Reddy T.B.K."/>
            <person name="Daum C."/>
            <person name="Copeland A."/>
            <person name="Chen I.A."/>
            <person name="Ivanova N.N."/>
            <person name="Kyrpides N.C."/>
            <person name="Shapiro N."/>
            <person name="Eloe-Fadrosh E.A."/>
            <person name="Pietrasiak N."/>
        </authorList>
    </citation>
    <scope>NUCLEOTIDE SEQUENCE</scope>
    <source>
        <strain evidence="2">GSE-TBD4-15B</strain>
    </source>
</reference>
<protein>
    <recommendedName>
        <fullName evidence="1">Helicase HerA barrel domain-containing protein</fullName>
    </recommendedName>
</protein>
<gene>
    <name evidence="2" type="ORF">KME07_11470</name>
</gene>
<feature type="domain" description="Helicase HerA barrel" evidence="1">
    <location>
        <begin position="18"/>
        <end position="112"/>
    </location>
</feature>
<dbReference type="Proteomes" id="UP000707356">
    <property type="component" value="Unassembled WGS sequence"/>
</dbReference>
<comment type="caution">
    <text evidence="2">The sequence shown here is derived from an EMBL/GenBank/DDBJ whole genome shotgun (WGS) entry which is preliminary data.</text>
</comment>
<organism evidence="2 3">
    <name type="scientific">Pegethrix bostrychoides GSE-TBD4-15B</name>
    <dbReference type="NCBI Taxonomy" id="2839662"/>
    <lineage>
        <taxon>Bacteria</taxon>
        <taxon>Bacillati</taxon>
        <taxon>Cyanobacteriota</taxon>
        <taxon>Cyanophyceae</taxon>
        <taxon>Oculatellales</taxon>
        <taxon>Oculatellaceae</taxon>
        <taxon>Pegethrix</taxon>
    </lineage>
</organism>
<evidence type="ECO:0000259" key="1">
    <source>
        <dbReference type="Pfam" id="PF09378"/>
    </source>
</evidence>
<reference evidence="2" key="1">
    <citation type="submission" date="2021-05" db="EMBL/GenBank/DDBJ databases">
        <authorList>
            <person name="Pietrasiak N."/>
            <person name="Ward R."/>
            <person name="Stajich J.E."/>
            <person name="Kurbessoian T."/>
        </authorList>
    </citation>
    <scope>NUCLEOTIDE SEQUENCE</scope>
    <source>
        <strain evidence="2">GSE-TBD4-15B</strain>
    </source>
</reference>